<protein>
    <submittedName>
        <fullName evidence="2">Unannotated protein</fullName>
    </submittedName>
</protein>
<organism evidence="2">
    <name type="scientific">freshwater metagenome</name>
    <dbReference type="NCBI Taxonomy" id="449393"/>
    <lineage>
        <taxon>unclassified sequences</taxon>
        <taxon>metagenomes</taxon>
        <taxon>ecological metagenomes</taxon>
    </lineage>
</organism>
<feature type="region of interest" description="Disordered" evidence="1">
    <location>
        <begin position="28"/>
        <end position="47"/>
    </location>
</feature>
<gene>
    <name evidence="2" type="ORF">UFOPK2579_02753</name>
</gene>
<evidence type="ECO:0000256" key="1">
    <source>
        <dbReference type="SAM" id="MobiDB-lite"/>
    </source>
</evidence>
<dbReference type="SUPFAM" id="SSF63829">
    <property type="entry name" value="Calcium-dependent phosphotriesterase"/>
    <property type="match status" value="1"/>
</dbReference>
<dbReference type="EMBL" id="CAEZXR010000446">
    <property type="protein sequence ID" value="CAB4733877.1"/>
    <property type="molecule type" value="Genomic_DNA"/>
</dbReference>
<evidence type="ECO:0000313" key="2">
    <source>
        <dbReference type="EMBL" id="CAB4733877.1"/>
    </source>
</evidence>
<proteinExistence type="predicted"/>
<dbReference type="AlphaFoldDB" id="A0A6J6SH09"/>
<name>A0A6J6SH09_9ZZZZ</name>
<sequence length="341" mass="35697">MTTWRSTAAVLAVAMSLLVSACSGAGDREPLPPGESALPVTPSRTAQPAPTTLVVPAVMLGTTIWTPDGQLEVPLERPASFEQVSGGFVVRSHTGEVHLVTTAGSSELSGPQRTSELGLVTDPARTLVAWISPGEGGAWRVHVADHRGLRIGTWSAPNLGGGPVARLDEEALYVATDPRTVTRFPLDRSRPTRTRVAGAARLSAVVDDRLVLADAGRTRVVGRDGATVRVLAGHVVLSPDGRYAVRSASAGLRIRDLATGLDATPELPGSASHVVWLTPTTYTVEIDSTPLISPPDGRVFHVDVCRIGERRCRAVLTTVTGTNLADPGSPVRAGGPATHRT</sequence>
<dbReference type="PROSITE" id="PS51257">
    <property type="entry name" value="PROKAR_LIPOPROTEIN"/>
    <property type="match status" value="1"/>
</dbReference>
<reference evidence="2" key="1">
    <citation type="submission" date="2020-05" db="EMBL/GenBank/DDBJ databases">
        <authorList>
            <person name="Chiriac C."/>
            <person name="Salcher M."/>
            <person name="Ghai R."/>
            <person name="Kavagutti S V."/>
        </authorList>
    </citation>
    <scope>NUCLEOTIDE SEQUENCE</scope>
</reference>
<accession>A0A6J6SH09</accession>